<dbReference type="Pfam" id="PF01112">
    <property type="entry name" value="Asparaginase_2"/>
    <property type="match status" value="2"/>
</dbReference>
<evidence type="ECO:0000313" key="3">
    <source>
        <dbReference type="EMBL" id="EFA80354.1"/>
    </source>
</evidence>
<proteinExistence type="predicted"/>
<dbReference type="EMBL" id="ADBJ01000031">
    <property type="protein sequence ID" value="EFA80354.1"/>
    <property type="molecule type" value="Genomic_DNA"/>
</dbReference>
<evidence type="ECO:0000256" key="2">
    <source>
        <dbReference type="PIRSR" id="PIRSR600246-3"/>
    </source>
</evidence>
<dbReference type="FunCoup" id="D3BEM3">
    <property type="interactions" value="1"/>
</dbReference>
<dbReference type="InterPro" id="IPR037464">
    <property type="entry name" value="Taspase1"/>
</dbReference>
<organism evidence="3 4">
    <name type="scientific">Heterostelium pallidum (strain ATCC 26659 / Pp 5 / PN500)</name>
    <name type="common">Cellular slime mold</name>
    <name type="synonym">Polysphondylium pallidum</name>
    <dbReference type="NCBI Taxonomy" id="670386"/>
    <lineage>
        <taxon>Eukaryota</taxon>
        <taxon>Amoebozoa</taxon>
        <taxon>Evosea</taxon>
        <taxon>Eumycetozoa</taxon>
        <taxon>Dictyostelia</taxon>
        <taxon>Acytosteliales</taxon>
        <taxon>Acytosteliaceae</taxon>
        <taxon>Heterostelium</taxon>
    </lineage>
</organism>
<reference evidence="3 4" key="1">
    <citation type="journal article" date="2011" name="Genome Res.">
        <title>Phylogeny-wide analysis of social amoeba genomes highlights ancient origins for complex intercellular communication.</title>
        <authorList>
            <person name="Heidel A.J."/>
            <person name="Lawal H.M."/>
            <person name="Felder M."/>
            <person name="Schilde C."/>
            <person name="Helps N.R."/>
            <person name="Tunggal B."/>
            <person name="Rivero F."/>
            <person name="John U."/>
            <person name="Schleicher M."/>
            <person name="Eichinger L."/>
            <person name="Platzer M."/>
            <person name="Noegel A.A."/>
            <person name="Schaap P."/>
            <person name="Gloeckner G."/>
        </authorList>
    </citation>
    <scope>NUCLEOTIDE SEQUENCE [LARGE SCALE GENOMIC DNA]</scope>
    <source>
        <strain evidence="4">ATCC 26659 / Pp 5 / PN500</strain>
    </source>
</reference>
<dbReference type="Gene3D" id="3.60.20.30">
    <property type="entry name" value="(Glycosyl)asparaginase"/>
    <property type="match status" value="1"/>
</dbReference>
<dbReference type="GeneID" id="31362668"/>
<keyword evidence="4" id="KW-1185">Reference proteome</keyword>
<dbReference type="InParanoid" id="D3BEM3"/>
<feature type="site" description="Cleavage; by autolysis" evidence="2">
    <location>
        <begin position="237"/>
        <end position="238"/>
    </location>
</feature>
<dbReference type="Proteomes" id="UP000001396">
    <property type="component" value="Unassembled WGS sequence"/>
</dbReference>
<evidence type="ECO:0000256" key="1">
    <source>
        <dbReference type="PIRSR" id="PIRSR600246-1"/>
    </source>
</evidence>
<dbReference type="RefSeq" id="XP_020432474.1">
    <property type="nucleotide sequence ID" value="XM_020578026.1"/>
</dbReference>
<sequence length="449" mass="49801">MKYFIAVHIGAGYHSKKLEKTYKSLIDRVLLTTVEQVNSNANQYKDAQSICELVISQLEDDPLTNAGRGSSLNQDGQVECDASIMDGRYYCRCSSGSTSCFVQHSSLTVCQADDAKRCGGGLWAGVGAVNGVCNPIKLASALVRKQQKSLTKSLGRIRPMMLVAEGAKEWASNHNIEIYDRNSLLGDPLITQQSNITYMNHNSRLEMHRNTKDQQQENNEDYYYDDEYQDDKTVYYDTVGAIVVDENGHIASGVSSGGISLKHRGRVGEAALFGSGCWAQDELFLESNGKSIPGVACSSTGVGEHIMRSMTSKQCCLAMQNNYADLAIKSYFENQLLNHSDCFGNHFERTTNIDKQDKEIEEKLEEEEEEEEYSTQSYNGSGDERLAGVIAIRKQTDRNTGKMDIELVWAHSTYSMGIGYISSKDNFKAHSLLSRINDDSPVGQLLGQL</sequence>
<dbReference type="OMA" id="GIHIGAG"/>
<dbReference type="CDD" id="cd04514">
    <property type="entry name" value="Taspase1_like"/>
    <property type="match status" value="1"/>
</dbReference>
<dbReference type="STRING" id="670386.D3BEM3"/>
<name>D3BEM3_HETP5</name>
<gene>
    <name evidence="3" type="ORF">PPL_07187</name>
</gene>
<dbReference type="InterPro" id="IPR029055">
    <property type="entry name" value="Ntn_hydrolases_N"/>
</dbReference>
<dbReference type="PANTHER" id="PTHR10188:SF8">
    <property type="entry name" value="THREONINE ASPARTASE 1"/>
    <property type="match status" value="1"/>
</dbReference>
<dbReference type="GO" id="GO:0005737">
    <property type="term" value="C:cytoplasm"/>
    <property type="evidence" value="ECO:0007669"/>
    <property type="project" value="TreeGrafter"/>
</dbReference>
<dbReference type="PANTHER" id="PTHR10188">
    <property type="entry name" value="L-ASPARAGINASE"/>
    <property type="match status" value="1"/>
</dbReference>
<feature type="active site" description="Nucleophile" evidence="1">
    <location>
        <position position="238"/>
    </location>
</feature>
<dbReference type="AlphaFoldDB" id="D3BEM3"/>
<dbReference type="GO" id="GO:0051604">
    <property type="term" value="P:protein maturation"/>
    <property type="evidence" value="ECO:0007669"/>
    <property type="project" value="TreeGrafter"/>
</dbReference>
<accession>D3BEM3</accession>
<protein>
    <submittedName>
        <fullName evidence="3">Putative asparaginase 2</fullName>
    </submittedName>
</protein>
<dbReference type="SUPFAM" id="SSF56235">
    <property type="entry name" value="N-terminal nucleophile aminohydrolases (Ntn hydrolases)"/>
    <property type="match status" value="1"/>
</dbReference>
<comment type="caution">
    <text evidence="3">The sequence shown here is derived from an EMBL/GenBank/DDBJ whole genome shotgun (WGS) entry which is preliminary data.</text>
</comment>
<dbReference type="InterPro" id="IPR000246">
    <property type="entry name" value="Peptidase_T2"/>
</dbReference>
<dbReference type="GO" id="GO:0004298">
    <property type="term" value="F:threonine-type endopeptidase activity"/>
    <property type="evidence" value="ECO:0007669"/>
    <property type="project" value="InterPro"/>
</dbReference>
<evidence type="ECO:0000313" key="4">
    <source>
        <dbReference type="Proteomes" id="UP000001396"/>
    </source>
</evidence>